<proteinExistence type="predicted"/>
<name>A0AAD4TKA9_OVIAM</name>
<dbReference type="AlphaFoldDB" id="A0AAD4TKA9"/>
<gene>
    <name evidence="1" type="ORF">MG293_020361</name>
</gene>
<sequence length="133" mass="14582">MDTREAGKSGDGERCRQEQNGQNWALHVLKSQYSNFLLLRPSSQRRSVVLPSQLPCLGQSQSAVWGQEPETRTLSKKAARRWDDIVRAPDWCGAITVMPPLAPGPLQPGAQMPITALSSTDLAPLVICPLLHV</sequence>
<dbReference type="EMBL" id="JAKZEL010000027">
    <property type="protein sequence ID" value="KAI4529683.1"/>
    <property type="molecule type" value="Genomic_DNA"/>
</dbReference>
<dbReference type="Proteomes" id="UP001214576">
    <property type="component" value="Unassembled WGS sequence"/>
</dbReference>
<evidence type="ECO:0000313" key="1">
    <source>
        <dbReference type="EMBL" id="KAI4529683.1"/>
    </source>
</evidence>
<comment type="caution">
    <text evidence="1">The sequence shown here is derived from an EMBL/GenBank/DDBJ whole genome shotgun (WGS) entry which is preliminary data.</text>
</comment>
<protein>
    <submittedName>
        <fullName evidence="1">Uncharacterized protein</fullName>
    </submittedName>
</protein>
<organism evidence="1 2">
    <name type="scientific">Ovis ammon polii</name>
    <dbReference type="NCBI Taxonomy" id="230172"/>
    <lineage>
        <taxon>Eukaryota</taxon>
        <taxon>Metazoa</taxon>
        <taxon>Chordata</taxon>
        <taxon>Craniata</taxon>
        <taxon>Vertebrata</taxon>
        <taxon>Euteleostomi</taxon>
        <taxon>Mammalia</taxon>
        <taxon>Eutheria</taxon>
        <taxon>Laurasiatheria</taxon>
        <taxon>Artiodactyla</taxon>
        <taxon>Ruminantia</taxon>
        <taxon>Pecora</taxon>
        <taxon>Bovidae</taxon>
        <taxon>Caprinae</taxon>
        <taxon>Ovis</taxon>
    </lineage>
</organism>
<reference evidence="1" key="1">
    <citation type="submission" date="2022-03" db="EMBL/GenBank/DDBJ databases">
        <title>Genomic analyses of argali, domestic sheep and their hybrids provide insights into chromosomal evolution, heterosis and genetic basis of agronomic traits.</title>
        <authorList>
            <person name="Li M."/>
        </authorList>
    </citation>
    <scope>NUCLEOTIDE SEQUENCE</scope>
    <source>
        <strain evidence="1">CAU-MHL-2022a</strain>
        <tissue evidence="1">Skin</tissue>
    </source>
</reference>
<keyword evidence="2" id="KW-1185">Reference proteome</keyword>
<accession>A0AAD4TKA9</accession>
<evidence type="ECO:0000313" key="2">
    <source>
        <dbReference type="Proteomes" id="UP001214576"/>
    </source>
</evidence>